<reference evidence="2" key="1">
    <citation type="submission" date="2021-06" db="EMBL/GenBank/DDBJ databases">
        <authorList>
            <person name="Hodson N. C."/>
            <person name="Mongue J. A."/>
            <person name="Jaron S. K."/>
        </authorList>
    </citation>
    <scope>NUCLEOTIDE SEQUENCE</scope>
</reference>
<sequence length="95" mass="10632">MTTVSHQHRGHSSAESDQDGSDTEPDEGEIFATDCVEDEAIEFVRDNQLDNDAFQLDDLAGDLEYWSKTKLKRHGCTAHALQLVVKECLKKNPKA</sequence>
<name>A0A8J2KDU7_9HEXA</name>
<feature type="region of interest" description="Disordered" evidence="1">
    <location>
        <begin position="1"/>
        <end position="29"/>
    </location>
</feature>
<feature type="non-terminal residue" evidence="2">
    <location>
        <position position="1"/>
    </location>
</feature>
<comment type="caution">
    <text evidence="2">The sequence shown here is derived from an EMBL/GenBank/DDBJ whole genome shotgun (WGS) entry which is preliminary data.</text>
</comment>
<evidence type="ECO:0000256" key="1">
    <source>
        <dbReference type="SAM" id="MobiDB-lite"/>
    </source>
</evidence>
<organism evidence="2 3">
    <name type="scientific">Allacma fusca</name>
    <dbReference type="NCBI Taxonomy" id="39272"/>
    <lineage>
        <taxon>Eukaryota</taxon>
        <taxon>Metazoa</taxon>
        <taxon>Ecdysozoa</taxon>
        <taxon>Arthropoda</taxon>
        <taxon>Hexapoda</taxon>
        <taxon>Collembola</taxon>
        <taxon>Symphypleona</taxon>
        <taxon>Sminthuridae</taxon>
        <taxon>Allacma</taxon>
    </lineage>
</organism>
<evidence type="ECO:0000313" key="2">
    <source>
        <dbReference type="EMBL" id="CAG7815941.1"/>
    </source>
</evidence>
<feature type="compositionally biased region" description="Basic residues" evidence="1">
    <location>
        <begin position="1"/>
        <end position="11"/>
    </location>
</feature>
<dbReference type="AlphaFoldDB" id="A0A8J2KDU7"/>
<keyword evidence="3" id="KW-1185">Reference proteome</keyword>
<accession>A0A8J2KDU7</accession>
<dbReference type="EMBL" id="CAJVCH010357031">
    <property type="protein sequence ID" value="CAG7815941.1"/>
    <property type="molecule type" value="Genomic_DNA"/>
</dbReference>
<protein>
    <submittedName>
        <fullName evidence="2">Uncharacterized protein</fullName>
    </submittedName>
</protein>
<feature type="compositionally biased region" description="Acidic residues" evidence="1">
    <location>
        <begin position="16"/>
        <end position="29"/>
    </location>
</feature>
<gene>
    <name evidence="2" type="ORF">AFUS01_LOCUS26586</name>
</gene>
<evidence type="ECO:0000313" key="3">
    <source>
        <dbReference type="Proteomes" id="UP000708208"/>
    </source>
</evidence>
<dbReference type="OrthoDB" id="6629494at2759"/>
<dbReference type="Proteomes" id="UP000708208">
    <property type="component" value="Unassembled WGS sequence"/>
</dbReference>
<proteinExistence type="predicted"/>